<organism evidence="3">
    <name type="scientific">Opuntia streptacantha</name>
    <name type="common">Prickly pear cactus</name>
    <name type="synonym">Opuntia cardona</name>
    <dbReference type="NCBI Taxonomy" id="393608"/>
    <lineage>
        <taxon>Eukaryota</taxon>
        <taxon>Viridiplantae</taxon>
        <taxon>Streptophyta</taxon>
        <taxon>Embryophyta</taxon>
        <taxon>Tracheophyta</taxon>
        <taxon>Spermatophyta</taxon>
        <taxon>Magnoliopsida</taxon>
        <taxon>eudicotyledons</taxon>
        <taxon>Gunneridae</taxon>
        <taxon>Pentapetalae</taxon>
        <taxon>Caryophyllales</taxon>
        <taxon>Cactineae</taxon>
        <taxon>Cactaceae</taxon>
        <taxon>Opuntioideae</taxon>
        <taxon>Opuntia</taxon>
    </lineage>
</organism>
<dbReference type="PANTHER" id="PTHR33270:SF24">
    <property type="entry name" value="EXPRESSED PROTEIN"/>
    <property type="match status" value="1"/>
</dbReference>
<dbReference type="InterPro" id="IPR055482">
    <property type="entry name" value="DUF7054"/>
</dbReference>
<feature type="domain" description="DUF7054" evidence="2">
    <location>
        <begin position="67"/>
        <end position="151"/>
    </location>
</feature>
<dbReference type="EMBL" id="GISG01093595">
    <property type="protein sequence ID" value="MBA4635118.1"/>
    <property type="molecule type" value="Transcribed_RNA"/>
</dbReference>
<dbReference type="AlphaFoldDB" id="A0A7C8Z5Q2"/>
<feature type="region of interest" description="Disordered" evidence="1">
    <location>
        <begin position="1"/>
        <end position="41"/>
    </location>
</feature>
<dbReference type="PANTHER" id="PTHR33270">
    <property type="entry name" value="BNAC05G50380D PROTEIN"/>
    <property type="match status" value="1"/>
</dbReference>
<reference evidence="3" key="2">
    <citation type="submission" date="2020-07" db="EMBL/GenBank/DDBJ databases">
        <authorList>
            <person name="Vera ALvarez R."/>
            <person name="Arias-Moreno D.M."/>
            <person name="Jimenez-Jacinto V."/>
            <person name="Jimenez-Bremont J.F."/>
            <person name="Swaminathan K."/>
            <person name="Moose S.P."/>
            <person name="Guerrero-Gonzalez M.L."/>
            <person name="Marino-Ramirez L."/>
            <person name="Landsman D."/>
            <person name="Rodriguez-Kessler M."/>
            <person name="Delgado-Sanchez P."/>
        </authorList>
    </citation>
    <scope>NUCLEOTIDE SEQUENCE</scope>
    <source>
        <tissue evidence="3">Cladode</tissue>
    </source>
</reference>
<accession>A0A7C8Z5Q2</accession>
<reference evidence="3" key="1">
    <citation type="journal article" date="2013" name="J. Plant Res.">
        <title>Effect of fungi and light on seed germination of three Opuntia species from semiarid lands of central Mexico.</title>
        <authorList>
            <person name="Delgado-Sanchez P."/>
            <person name="Jimenez-Bremont J.F."/>
            <person name="Guerrero-Gonzalez Mde L."/>
            <person name="Flores J."/>
        </authorList>
    </citation>
    <scope>NUCLEOTIDE SEQUENCE</scope>
    <source>
        <tissue evidence="3">Cladode</tissue>
    </source>
</reference>
<name>A0A7C8Z5Q2_OPUST</name>
<evidence type="ECO:0000313" key="3">
    <source>
        <dbReference type="EMBL" id="MBA4635118.1"/>
    </source>
</evidence>
<dbReference type="InterPro" id="IPR040358">
    <property type="entry name" value="At4g22758-like"/>
</dbReference>
<protein>
    <recommendedName>
        <fullName evidence="2">DUF7054 domain-containing protein</fullName>
    </recommendedName>
</protein>
<proteinExistence type="predicted"/>
<evidence type="ECO:0000259" key="2">
    <source>
        <dbReference type="Pfam" id="PF23156"/>
    </source>
</evidence>
<dbReference type="Pfam" id="PF23156">
    <property type="entry name" value="DUF7054"/>
    <property type="match status" value="1"/>
</dbReference>
<sequence length="191" mass="20972">MPSPRAHHRNANAGRVCDKSVSFYGRGGGSTPAPEKIRRPRTLPDLMVRERNAASPVASPTASPKPKLTKVLLNVTVQGSVGAVQVLMSPESRVRDLISSTLKQYLKEGRRPVISGSSVDDFDLHYSQFSLERLDRDEKLEALGSRNFFLCTRKAVADGGVPVTSCSTEADKVTKLNPNPCPWLKFMSFLF</sequence>
<evidence type="ECO:0000256" key="1">
    <source>
        <dbReference type="SAM" id="MobiDB-lite"/>
    </source>
</evidence>
<feature type="compositionally biased region" description="Basic residues" evidence="1">
    <location>
        <begin position="1"/>
        <end position="10"/>
    </location>
</feature>